<evidence type="ECO:0000256" key="2">
    <source>
        <dbReference type="ARBA" id="ARBA00022679"/>
    </source>
</evidence>
<keyword evidence="7" id="KW-1185">Reference proteome</keyword>
<dbReference type="EMBL" id="KN846986">
    <property type="protein sequence ID" value="KIW93929.1"/>
    <property type="molecule type" value="Genomic_DNA"/>
</dbReference>
<evidence type="ECO:0000313" key="7">
    <source>
        <dbReference type="Proteomes" id="UP000053789"/>
    </source>
</evidence>
<protein>
    <recommendedName>
        <fullName evidence="5">PARP catalytic domain-containing protein</fullName>
    </recommendedName>
</protein>
<dbReference type="HOGENOM" id="CLU_003143_1_0_1"/>
<dbReference type="GO" id="GO:0016779">
    <property type="term" value="F:nucleotidyltransferase activity"/>
    <property type="evidence" value="ECO:0007669"/>
    <property type="project" value="UniProtKB-KW"/>
</dbReference>
<dbReference type="InterPro" id="IPR012317">
    <property type="entry name" value="Poly(ADP-ribose)pol_cat_dom"/>
</dbReference>
<dbReference type="GO" id="GO:0003950">
    <property type="term" value="F:NAD+ poly-ADP-ribosyltransferase activity"/>
    <property type="evidence" value="ECO:0007669"/>
    <property type="project" value="InterPro"/>
</dbReference>
<dbReference type="Gene3D" id="3.90.228.10">
    <property type="match status" value="1"/>
</dbReference>
<dbReference type="InterPro" id="IPR051838">
    <property type="entry name" value="ARTD_PARP"/>
</dbReference>
<proteinExistence type="predicted"/>
<evidence type="ECO:0000256" key="3">
    <source>
        <dbReference type="ARBA" id="ARBA00022695"/>
    </source>
</evidence>
<dbReference type="Proteomes" id="UP000053789">
    <property type="component" value="Unassembled WGS sequence"/>
</dbReference>
<keyword evidence="2" id="KW-0808">Transferase</keyword>
<dbReference type="Pfam" id="PF00644">
    <property type="entry name" value="PARP"/>
    <property type="match status" value="1"/>
</dbReference>
<sequence>MGRKLFLSHLDEASLLGIDNICSIHSPEDGIVAFNYVYPDSHRLQVHVEAFANDLAEYPDGNSFVLSTKDNSLDPIVTETLQKVTENAHGKPLPNLLTEVSELLTAAITKESAQDNTLADQAMADDDFDLTLEGVSDDECFGLAALDPRSAGRAHATSLSAGSQEKMEKIRADLRTLKNSGFRVGVFGNIASSGVLCVSIRVSKLGLSDEALQAWNIPRKHYFLLLIRYTGGYRDATRVTDAQELSNSMDMRVGLCDHYKPPLPQVLALYQYIKPDNVTSNKNADTIPKDDPAFQRLFIGNAINQLLEERVFKIISARQLYDLTWLGAEKYINQIQATSSSSIIGDMTPYRCSDDANASNLPPIVLADHMRQERVAKASLPLIIMQFALRHFIRCTEFCLVCHYRVDDAFEALKPYVCLKPLCLYQYMSLGFGPSLEWEIMAQPYVVDLLVSFCYAAARSGRIKEFPIGMNLMVPVIPRFSEVSYVRKSFACLWSMSLRCLVVADDEKKESAVKNLKSGDWIVLLCRQAGAAAHCRVMRVDLPDVWLHEPVSVPLPEHCRIFGCATKDANENGDFLNAECYLYDKNFDNLVKEHQQGAIMTLLDALPDVIEMHQYLGGQGKSHEFSLKAWSDRIPESTVNLLRWIVASNRSCIFQVDDIDGKTGCEIRGKAEDRVGGMASWIQFRFAQGAPDKEKRFNQSVERHARATRTKYPTLFAWHGSPMGNWHSIIRQGLQYDDILHGRSYGNGVYMSPHASTSLGYTYEVVHSNCSWQGSLLKIEKVLSLQEVVNDPEQFTSTVPHYVVPKVDWIQTRYLFIKTKDAPIRRDLAVEIYEQDPNRRAYNEACEVLSIPMTAISKARRPGNSIESAATPRGKRTKRIVTTDLATAEQREDDGDSVVSDADDLALLQDADQKYDLGLHESDATAESLCASGKKRPAEAALDTDFVPGKLDIRDITCMEAPQDATPIASTALMGLFRDALKTQESTPPATLGWYIGRNLISNVYQWIVELHSFPKDLPLAKDMKDAGVTSLSWRCDSPASILSVPRSFEWSSLASYPSTEAEVGTSPREVQCAWRC</sequence>
<dbReference type="OrthoDB" id="109543at2759"/>
<keyword evidence="1" id="KW-0328">Glycosyltransferase</keyword>
<dbReference type="SUPFAM" id="SSF56399">
    <property type="entry name" value="ADP-ribosylation"/>
    <property type="match status" value="1"/>
</dbReference>
<dbReference type="PANTHER" id="PTHR21328">
    <property type="entry name" value="POLY ADP-RIBOSE POLYMERASE FAMILY, MEMBER PARP"/>
    <property type="match status" value="1"/>
</dbReference>
<dbReference type="VEuPathDB" id="FungiDB:Z519_05244"/>
<evidence type="ECO:0000256" key="1">
    <source>
        <dbReference type="ARBA" id="ARBA00022676"/>
    </source>
</evidence>
<reference evidence="6" key="1">
    <citation type="submission" date="2015-01" db="EMBL/GenBank/DDBJ databases">
        <title>The Genome Sequence of Cladophialophora bantiana CBS 173.52.</title>
        <authorList>
            <consortium name="The Broad Institute Genomics Platform"/>
            <person name="Cuomo C."/>
            <person name="de Hoog S."/>
            <person name="Gorbushina A."/>
            <person name="Stielow B."/>
            <person name="Teixiera M."/>
            <person name="Abouelleil A."/>
            <person name="Chapman S.B."/>
            <person name="Priest M."/>
            <person name="Young S.K."/>
            <person name="Wortman J."/>
            <person name="Nusbaum C."/>
            <person name="Birren B."/>
        </authorList>
    </citation>
    <scope>NUCLEOTIDE SEQUENCE [LARGE SCALE GENOMIC DNA]</scope>
    <source>
        <strain evidence="6">CBS 173.52</strain>
    </source>
</reference>
<dbReference type="RefSeq" id="XP_016620598.1">
    <property type="nucleotide sequence ID" value="XM_016762985.1"/>
</dbReference>
<keyword evidence="4" id="KW-0520">NAD</keyword>
<feature type="domain" description="PARP catalytic" evidence="5">
    <location>
        <begin position="714"/>
        <end position="769"/>
    </location>
</feature>
<organism evidence="6 7">
    <name type="scientific">Cladophialophora bantiana (strain ATCC 10958 / CBS 173.52 / CDC B-1940 / NIH 8579)</name>
    <name type="common">Xylohypha bantiana</name>
    <dbReference type="NCBI Taxonomy" id="1442370"/>
    <lineage>
        <taxon>Eukaryota</taxon>
        <taxon>Fungi</taxon>
        <taxon>Dikarya</taxon>
        <taxon>Ascomycota</taxon>
        <taxon>Pezizomycotina</taxon>
        <taxon>Eurotiomycetes</taxon>
        <taxon>Chaetothyriomycetidae</taxon>
        <taxon>Chaetothyriales</taxon>
        <taxon>Herpotrichiellaceae</taxon>
        <taxon>Cladophialophora</taxon>
    </lineage>
</organism>
<evidence type="ECO:0000313" key="6">
    <source>
        <dbReference type="EMBL" id="KIW93929.1"/>
    </source>
</evidence>
<evidence type="ECO:0000256" key="4">
    <source>
        <dbReference type="ARBA" id="ARBA00023027"/>
    </source>
</evidence>
<name>A0A0D2IAW3_CLAB1</name>
<evidence type="ECO:0000259" key="5">
    <source>
        <dbReference type="Pfam" id="PF00644"/>
    </source>
</evidence>
<accession>A0A0D2IAW3</accession>
<gene>
    <name evidence="6" type="ORF">Z519_05244</name>
</gene>
<dbReference type="AlphaFoldDB" id="A0A0D2IAW3"/>
<keyword evidence="3" id="KW-0548">Nucleotidyltransferase</keyword>
<dbReference type="GeneID" id="27698172"/>